<name>A0A059C972_EUCGR</name>
<gene>
    <name evidence="1" type="ORF">EUGRSUZ_E03159</name>
</gene>
<dbReference type="EMBL" id="KK198757">
    <property type="protein sequence ID" value="KCW74455.1"/>
    <property type="molecule type" value="Genomic_DNA"/>
</dbReference>
<reference evidence="1" key="1">
    <citation type="submission" date="2013-07" db="EMBL/GenBank/DDBJ databases">
        <title>The genome of Eucalyptus grandis.</title>
        <authorList>
            <person name="Schmutz J."/>
            <person name="Hayes R."/>
            <person name="Myburg A."/>
            <person name="Tuskan G."/>
            <person name="Grattapaglia D."/>
            <person name="Rokhsar D.S."/>
        </authorList>
    </citation>
    <scope>NUCLEOTIDE SEQUENCE</scope>
    <source>
        <tissue evidence="1">Leaf extractions</tissue>
    </source>
</reference>
<sequence length="72" mass="8671">MDFHMSFSWNQKFCYCTSQCCTRFRGYSHVNNIIIWEGFNLNTQKESMKKKKEIFNISNLLRLVIAPKEMLK</sequence>
<dbReference type="AlphaFoldDB" id="A0A059C972"/>
<accession>A0A059C972</accession>
<protein>
    <submittedName>
        <fullName evidence="1">Uncharacterized protein</fullName>
    </submittedName>
</protein>
<organism evidence="1">
    <name type="scientific">Eucalyptus grandis</name>
    <name type="common">Flooded gum</name>
    <dbReference type="NCBI Taxonomy" id="71139"/>
    <lineage>
        <taxon>Eukaryota</taxon>
        <taxon>Viridiplantae</taxon>
        <taxon>Streptophyta</taxon>
        <taxon>Embryophyta</taxon>
        <taxon>Tracheophyta</taxon>
        <taxon>Spermatophyta</taxon>
        <taxon>Magnoliopsida</taxon>
        <taxon>eudicotyledons</taxon>
        <taxon>Gunneridae</taxon>
        <taxon>Pentapetalae</taxon>
        <taxon>rosids</taxon>
        <taxon>malvids</taxon>
        <taxon>Myrtales</taxon>
        <taxon>Myrtaceae</taxon>
        <taxon>Myrtoideae</taxon>
        <taxon>Eucalypteae</taxon>
        <taxon>Eucalyptus</taxon>
    </lineage>
</organism>
<evidence type="ECO:0000313" key="1">
    <source>
        <dbReference type="EMBL" id="KCW74455.1"/>
    </source>
</evidence>
<dbReference type="InParanoid" id="A0A059C972"/>
<dbReference type="Gramene" id="KCW74455">
    <property type="protein sequence ID" value="KCW74455"/>
    <property type="gene ID" value="EUGRSUZ_E03159"/>
</dbReference>
<proteinExistence type="predicted"/>